<sequence length="140" mass="14628">MTERTSVPAVLAAWFLATVPAPLVWFEWTHRWEEDQPLSSALWWPVLASPVLAGLLSAGRPGRRGLPDVPLAVGVSTLVTAVLLVVSLAFFRWVVPLTGEARWGRALLGGLALAVVGALVGYAVAGASPAGTGRRPGAAI</sequence>
<proteinExistence type="predicted"/>
<keyword evidence="1" id="KW-0812">Transmembrane</keyword>
<comment type="caution">
    <text evidence="2">The sequence shown here is derived from an EMBL/GenBank/DDBJ whole genome shotgun (WGS) entry which is preliminary data.</text>
</comment>
<feature type="transmembrane region" description="Helical" evidence="1">
    <location>
        <begin position="106"/>
        <end position="125"/>
    </location>
</feature>
<keyword evidence="1" id="KW-1133">Transmembrane helix</keyword>
<name>A0ABW7ZKX5_9ACTN</name>
<accession>A0ABW7ZKX5</accession>
<feature type="transmembrane region" description="Helical" evidence="1">
    <location>
        <begin position="42"/>
        <end position="59"/>
    </location>
</feature>
<dbReference type="Proteomes" id="UP001612812">
    <property type="component" value="Unassembled WGS sequence"/>
</dbReference>
<dbReference type="RefSeq" id="WP_396769232.1">
    <property type="nucleotide sequence ID" value="NZ_JBITLA010000004.1"/>
</dbReference>
<dbReference type="EMBL" id="JBITLE010000004">
    <property type="protein sequence ID" value="MFI7263474.1"/>
    <property type="molecule type" value="Genomic_DNA"/>
</dbReference>
<keyword evidence="1" id="KW-0472">Membrane</keyword>
<evidence type="ECO:0000313" key="2">
    <source>
        <dbReference type="EMBL" id="MFI7263474.1"/>
    </source>
</evidence>
<organism evidence="2 3">
    <name type="scientific">Micromonospora maritima</name>
    <dbReference type="NCBI Taxonomy" id="986711"/>
    <lineage>
        <taxon>Bacteria</taxon>
        <taxon>Bacillati</taxon>
        <taxon>Actinomycetota</taxon>
        <taxon>Actinomycetes</taxon>
        <taxon>Micromonosporales</taxon>
        <taxon>Micromonosporaceae</taxon>
        <taxon>Micromonospora</taxon>
    </lineage>
</organism>
<feature type="transmembrane region" description="Helical" evidence="1">
    <location>
        <begin position="71"/>
        <end position="94"/>
    </location>
</feature>
<protein>
    <submittedName>
        <fullName evidence="2">Uncharacterized protein</fullName>
    </submittedName>
</protein>
<evidence type="ECO:0000256" key="1">
    <source>
        <dbReference type="SAM" id="Phobius"/>
    </source>
</evidence>
<keyword evidence="3" id="KW-1185">Reference proteome</keyword>
<gene>
    <name evidence="2" type="ORF">ACIBP4_14405</name>
</gene>
<reference evidence="2 3" key="1">
    <citation type="submission" date="2024-10" db="EMBL/GenBank/DDBJ databases">
        <title>The Natural Products Discovery Center: Release of the First 8490 Sequenced Strains for Exploring Actinobacteria Biosynthetic Diversity.</title>
        <authorList>
            <person name="Kalkreuter E."/>
            <person name="Kautsar S.A."/>
            <person name="Yang D."/>
            <person name="Bader C.D."/>
            <person name="Teijaro C.N."/>
            <person name="Fluegel L."/>
            <person name="Davis C.M."/>
            <person name="Simpson J.R."/>
            <person name="Lauterbach L."/>
            <person name="Steele A.D."/>
            <person name="Gui C."/>
            <person name="Meng S."/>
            <person name="Li G."/>
            <person name="Viehrig K."/>
            <person name="Ye F."/>
            <person name="Su P."/>
            <person name="Kiefer A.F."/>
            <person name="Nichols A."/>
            <person name="Cepeda A.J."/>
            <person name="Yan W."/>
            <person name="Fan B."/>
            <person name="Jiang Y."/>
            <person name="Adhikari A."/>
            <person name="Zheng C.-J."/>
            <person name="Schuster L."/>
            <person name="Cowan T.M."/>
            <person name="Smanski M.J."/>
            <person name="Chevrette M.G."/>
            <person name="De Carvalho L.P.S."/>
            <person name="Shen B."/>
        </authorList>
    </citation>
    <scope>NUCLEOTIDE SEQUENCE [LARGE SCALE GENOMIC DNA]</scope>
    <source>
        <strain evidence="2 3">NPDC049845</strain>
    </source>
</reference>
<evidence type="ECO:0000313" key="3">
    <source>
        <dbReference type="Proteomes" id="UP001612812"/>
    </source>
</evidence>